<keyword evidence="2" id="KW-1185">Reference proteome</keyword>
<sequence>MDSATENEKSRTPMQDVNDAYKAIKFGYFHIKLLCVAFVGIIANVLVTGSTAFLLPSAECDLNMNLIKKGLLNATPYVGMLLVSAVAGFLTDTFGRKMFLKIGFGGMFFFTIIAGSSQTYEVLLAAKFFEGAMFAISISASLTLTSEFCHTDVRDQVVLCQSSLAAAAQIVVPAMAWGVLTNDWRVSFFDGRIVLNTWNFYLYIMSLWSLVAFIMYSAIPESPKYLITQKKYAEAKEILIKLYKENTGKPAERYPCLYMWEDEIKREQIQDALEHHTSPRKQISNGLINIKVLFRRPMFAYLILIGFMNLMIVGKYNVLRLWFPQLSTIVERYNIDGNNDLCVSLDKHVSELKLKGSNVTQIEEVCVPAKSGTETYINSIIMGCVCILPYFITGVLVNRVGKKVLLVVSGLICIGSTVGLRWANSKTTMVALFSIVVAVTQTMKSLVQASTVELFPTSVRTLAVSLTMSCARIGTLIGNVMFPILLDRGCVVPFFTMAGVMSCVTVISMFLPKKKAPS</sequence>
<dbReference type="Proteomes" id="UP000824533">
    <property type="component" value="Linkage Group LG18"/>
</dbReference>
<dbReference type="EMBL" id="CM034404">
    <property type="protein sequence ID" value="KAJ0173953.1"/>
    <property type="molecule type" value="Genomic_DNA"/>
</dbReference>
<comment type="caution">
    <text evidence="1">The sequence shown here is derived from an EMBL/GenBank/DDBJ whole genome shotgun (WGS) entry which is preliminary data.</text>
</comment>
<accession>A0ACC1CQZ8</accession>
<evidence type="ECO:0000313" key="1">
    <source>
        <dbReference type="EMBL" id="KAJ0173953.1"/>
    </source>
</evidence>
<evidence type="ECO:0000313" key="2">
    <source>
        <dbReference type="Proteomes" id="UP000824533"/>
    </source>
</evidence>
<protein>
    <submittedName>
        <fullName evidence="1">Uncharacterized protein</fullName>
    </submittedName>
</protein>
<organism evidence="1 2">
    <name type="scientific">Dendrolimus kikuchii</name>
    <dbReference type="NCBI Taxonomy" id="765133"/>
    <lineage>
        <taxon>Eukaryota</taxon>
        <taxon>Metazoa</taxon>
        <taxon>Ecdysozoa</taxon>
        <taxon>Arthropoda</taxon>
        <taxon>Hexapoda</taxon>
        <taxon>Insecta</taxon>
        <taxon>Pterygota</taxon>
        <taxon>Neoptera</taxon>
        <taxon>Endopterygota</taxon>
        <taxon>Lepidoptera</taxon>
        <taxon>Glossata</taxon>
        <taxon>Ditrysia</taxon>
        <taxon>Bombycoidea</taxon>
        <taxon>Lasiocampidae</taxon>
        <taxon>Dendrolimus</taxon>
    </lineage>
</organism>
<name>A0ACC1CQZ8_9NEOP</name>
<proteinExistence type="predicted"/>
<reference evidence="1 2" key="1">
    <citation type="journal article" date="2021" name="Front. Genet.">
        <title>Chromosome-Level Genome Assembly Reveals Significant Gene Expansion in the Toll and IMD Signaling Pathways of Dendrolimus kikuchii.</title>
        <authorList>
            <person name="Zhou J."/>
            <person name="Wu P."/>
            <person name="Xiong Z."/>
            <person name="Liu N."/>
            <person name="Zhao N."/>
            <person name="Ji M."/>
            <person name="Qiu Y."/>
            <person name="Yang B."/>
        </authorList>
    </citation>
    <scope>NUCLEOTIDE SEQUENCE [LARGE SCALE GENOMIC DNA]</scope>
    <source>
        <strain evidence="1">Ann1</strain>
    </source>
</reference>
<gene>
    <name evidence="1" type="ORF">K1T71_010099</name>
</gene>